<gene>
    <name evidence="1" type="ORF">PKOR_18695</name>
</gene>
<dbReference type="AlphaFoldDB" id="A0A0E3ZIN1"/>
<dbReference type="STRING" id="400092.PKOR_18695"/>
<evidence type="ECO:0000313" key="2">
    <source>
        <dbReference type="Proteomes" id="UP000033109"/>
    </source>
</evidence>
<reference evidence="1 2" key="1">
    <citation type="journal article" date="2015" name="Sci. Rep.">
        <title>Unraveling adaptation of Pontibacter korlensis to radiation and infertility in desert through complete genome and comparative transcriptomic analysis.</title>
        <authorList>
            <person name="Dai J."/>
            <person name="Dai W."/>
            <person name="Qiu C."/>
            <person name="Yang Z."/>
            <person name="Zhang Y."/>
            <person name="Zhou M."/>
            <person name="Zhang L."/>
            <person name="Fang C."/>
            <person name="Gao Q."/>
            <person name="Yang Q."/>
            <person name="Li X."/>
            <person name="Wang Z."/>
            <person name="Wang Z."/>
            <person name="Jia Z."/>
            <person name="Chen X."/>
        </authorList>
    </citation>
    <scope>NUCLEOTIDE SEQUENCE [LARGE SCALE GENOMIC DNA]</scope>
    <source>
        <strain evidence="1 2">X14-1T</strain>
    </source>
</reference>
<dbReference type="KEGG" id="pko:PKOR_18695"/>
<accession>A0A0E3ZIN1</accession>
<protein>
    <submittedName>
        <fullName evidence="1">Uncharacterized protein</fullName>
    </submittedName>
</protein>
<dbReference type="Proteomes" id="UP000033109">
    <property type="component" value="Chromosome"/>
</dbReference>
<proteinExistence type="predicted"/>
<dbReference type="OrthoDB" id="1405967at2"/>
<keyword evidence="2" id="KW-1185">Reference proteome</keyword>
<organism evidence="1 2">
    <name type="scientific">Pontibacter korlensis</name>
    <dbReference type="NCBI Taxonomy" id="400092"/>
    <lineage>
        <taxon>Bacteria</taxon>
        <taxon>Pseudomonadati</taxon>
        <taxon>Bacteroidota</taxon>
        <taxon>Cytophagia</taxon>
        <taxon>Cytophagales</taxon>
        <taxon>Hymenobacteraceae</taxon>
        <taxon>Pontibacter</taxon>
    </lineage>
</organism>
<name>A0A0E3ZIN1_9BACT</name>
<dbReference type="PATRIC" id="fig|400092.3.peg.4095"/>
<sequence>MIKSILAVSAFLLFYTDAYPQGCVAVRSNGMASCTIAHPTEETAAKGWQLNVAHRYFKSFRHFRGEEEQEERLKQHTEVINWQHSLDLTVIRQINSSWSLSVGVPLLINKRSSLYEHGRQQRHNTNSAGLGEIRVVAYKWLLDPEQNMSGNLQLGVGVKLPTGNYKYKDTFYHVGPDGSTEVRPVDQSIQLGDGGVGAIAELNGFYSLSPRFSTYGNWYYLFNPREDNGTRTFRETLTPMLANEAIMSVPDQYMVRVGVSYGFKGTLEGLLASIGGRMEGVPVEDTFGGSRGFRRPGYVQSLEPGVSYQLKKVSLFAAIPIALRRNRLQSVTDKENTEATGNFVQGDAAFADYAINIGCTIKL</sequence>
<dbReference type="EMBL" id="CP009621">
    <property type="protein sequence ID" value="AKD04755.1"/>
    <property type="molecule type" value="Genomic_DNA"/>
</dbReference>
<dbReference type="HOGENOM" id="CLU_796291_0_0_10"/>
<evidence type="ECO:0000313" key="1">
    <source>
        <dbReference type="EMBL" id="AKD04755.1"/>
    </source>
</evidence>